<evidence type="ECO:0000256" key="3">
    <source>
        <dbReference type="ARBA" id="ARBA00023186"/>
    </source>
</evidence>
<evidence type="ECO:0000313" key="7">
    <source>
        <dbReference type="Proteomes" id="UP000321484"/>
    </source>
</evidence>
<dbReference type="GO" id="GO:0051082">
    <property type="term" value="F:unfolded protein binding"/>
    <property type="evidence" value="ECO:0007669"/>
    <property type="project" value="InterPro"/>
</dbReference>
<dbReference type="RefSeq" id="WP_146819882.1">
    <property type="nucleotide sequence ID" value="NZ_BJYK01000009.1"/>
</dbReference>
<gene>
    <name evidence="6" type="ORF">AFE02nite_28980</name>
</gene>
<accession>A0A511Z143</accession>
<dbReference type="GO" id="GO:0006260">
    <property type="term" value="P:DNA replication"/>
    <property type="evidence" value="ECO:0007669"/>
    <property type="project" value="UniProtKB-KW"/>
</dbReference>
<dbReference type="Proteomes" id="UP000321484">
    <property type="component" value="Unassembled WGS sequence"/>
</dbReference>
<dbReference type="Pfam" id="PF00226">
    <property type="entry name" value="DnaJ"/>
    <property type="match status" value="1"/>
</dbReference>
<name>A0A511Z143_9CELL</name>
<keyword evidence="7" id="KW-1185">Reference proteome</keyword>
<dbReference type="InterPro" id="IPR036869">
    <property type="entry name" value="J_dom_sf"/>
</dbReference>
<dbReference type="PROSITE" id="PS00636">
    <property type="entry name" value="DNAJ_1"/>
    <property type="match status" value="1"/>
</dbReference>
<feature type="domain" description="J" evidence="5">
    <location>
        <begin position="10"/>
        <end position="74"/>
    </location>
</feature>
<evidence type="ECO:0000259" key="5">
    <source>
        <dbReference type="PROSITE" id="PS50076"/>
    </source>
</evidence>
<reference evidence="6 7" key="1">
    <citation type="submission" date="2019-07" db="EMBL/GenBank/DDBJ databases">
        <title>Whole genome shotgun sequence of Actinotalea fermentans NBRC 105374.</title>
        <authorList>
            <person name="Hosoyama A."/>
            <person name="Uohara A."/>
            <person name="Ohji S."/>
            <person name="Ichikawa N."/>
        </authorList>
    </citation>
    <scope>NUCLEOTIDE SEQUENCE [LARGE SCALE GENOMIC DNA]</scope>
    <source>
        <strain evidence="6 7">NBRC 105374</strain>
    </source>
</reference>
<dbReference type="PRINTS" id="PR00625">
    <property type="entry name" value="JDOMAIN"/>
</dbReference>
<dbReference type="InterPro" id="IPR008971">
    <property type="entry name" value="HSP40/DnaJ_pept-bd"/>
</dbReference>
<dbReference type="InterPro" id="IPR002939">
    <property type="entry name" value="DnaJ_C"/>
</dbReference>
<dbReference type="PANTHER" id="PTHR43096">
    <property type="entry name" value="DNAJ HOMOLOG 1, MITOCHONDRIAL-RELATED"/>
    <property type="match status" value="1"/>
</dbReference>
<keyword evidence="3" id="KW-0143">Chaperone</keyword>
<dbReference type="PROSITE" id="PS50076">
    <property type="entry name" value="DNAJ_2"/>
    <property type="match status" value="1"/>
</dbReference>
<evidence type="ECO:0000313" key="6">
    <source>
        <dbReference type="EMBL" id="GEN81164.1"/>
    </source>
</evidence>
<dbReference type="GO" id="GO:0042026">
    <property type="term" value="P:protein refolding"/>
    <property type="evidence" value="ECO:0007669"/>
    <property type="project" value="TreeGrafter"/>
</dbReference>
<dbReference type="CDD" id="cd06257">
    <property type="entry name" value="DnaJ"/>
    <property type="match status" value="1"/>
</dbReference>
<dbReference type="SMART" id="SM00271">
    <property type="entry name" value="DnaJ"/>
    <property type="match status" value="1"/>
</dbReference>
<evidence type="ECO:0000256" key="4">
    <source>
        <dbReference type="SAM" id="MobiDB-lite"/>
    </source>
</evidence>
<dbReference type="GO" id="GO:0005737">
    <property type="term" value="C:cytoplasm"/>
    <property type="evidence" value="ECO:0007669"/>
    <property type="project" value="TreeGrafter"/>
</dbReference>
<dbReference type="FunFam" id="2.60.260.20:FF:000013">
    <property type="entry name" value="DnaJ subfamily B member 11"/>
    <property type="match status" value="1"/>
</dbReference>
<dbReference type="CDD" id="cd10747">
    <property type="entry name" value="DnaJ_C"/>
    <property type="match status" value="1"/>
</dbReference>
<evidence type="ECO:0000256" key="1">
    <source>
        <dbReference type="ARBA" id="ARBA00022705"/>
    </source>
</evidence>
<dbReference type="SUPFAM" id="SSF46565">
    <property type="entry name" value="Chaperone J-domain"/>
    <property type="match status" value="1"/>
</dbReference>
<dbReference type="Pfam" id="PF01556">
    <property type="entry name" value="DnaJ_C"/>
    <property type="match status" value="1"/>
</dbReference>
<comment type="caution">
    <text evidence="6">The sequence shown here is derived from an EMBL/GenBank/DDBJ whole genome shotgun (WGS) entry which is preliminary data.</text>
</comment>
<proteinExistence type="predicted"/>
<dbReference type="EMBL" id="BJYK01000009">
    <property type="protein sequence ID" value="GEN81164.1"/>
    <property type="molecule type" value="Genomic_DNA"/>
</dbReference>
<dbReference type="Gene3D" id="1.10.287.110">
    <property type="entry name" value="DnaJ domain"/>
    <property type="match status" value="1"/>
</dbReference>
<dbReference type="AlphaFoldDB" id="A0A511Z143"/>
<organism evidence="6 7">
    <name type="scientific">Actinotalea fermentans</name>
    <dbReference type="NCBI Taxonomy" id="43671"/>
    <lineage>
        <taxon>Bacteria</taxon>
        <taxon>Bacillati</taxon>
        <taxon>Actinomycetota</taxon>
        <taxon>Actinomycetes</taxon>
        <taxon>Micrococcales</taxon>
        <taxon>Cellulomonadaceae</taxon>
        <taxon>Actinotalea</taxon>
    </lineage>
</organism>
<dbReference type="OrthoDB" id="9779889at2"/>
<dbReference type="PANTHER" id="PTHR43096:SF54">
    <property type="entry name" value="CHAPERONE PROTEIN DNAJ 1"/>
    <property type="match status" value="1"/>
</dbReference>
<sequence>MTGQDWFEKDFYATLGVPKNADAAAIKKAYRKLARELHPDTNPDAAAEDRFKEVGEAYAVLSDPEQRQQYDAIRAMAGGGARFSAGPGGPGGAGFEDILGGLFGGGAPGGAGPRVRYQSTGGGGGGFEDILGGLFGGGGFRAPRGPQRGHDVEASTTLPFRHAVDGSTVTLSVEGRRVTARIPAGVRDGQRIRLRGKGRPGENGGPAGDLVIAVHVEPHPVFSLDGRDLRITVPVTFAEAALGADVDVPTLDGGTVRVKVPAGTPSGRTLRVRGRGVKATGASAGGEQADGDLLVTVQVAVPQRLSAKAREAVRAFDEATSDGDVRADLRARAAQ</sequence>
<evidence type="ECO:0000256" key="2">
    <source>
        <dbReference type="ARBA" id="ARBA00023016"/>
    </source>
</evidence>
<dbReference type="InterPro" id="IPR018253">
    <property type="entry name" value="DnaJ_domain_CS"/>
</dbReference>
<dbReference type="SUPFAM" id="SSF49493">
    <property type="entry name" value="HSP40/DnaJ peptide-binding domain"/>
    <property type="match status" value="2"/>
</dbReference>
<dbReference type="Gene3D" id="2.60.260.20">
    <property type="entry name" value="Urease metallochaperone UreE, N-terminal domain"/>
    <property type="match status" value="2"/>
</dbReference>
<dbReference type="InterPro" id="IPR001623">
    <property type="entry name" value="DnaJ_domain"/>
</dbReference>
<keyword evidence="2" id="KW-0346">Stress response</keyword>
<keyword evidence="1" id="KW-0235">DNA replication</keyword>
<feature type="region of interest" description="Disordered" evidence="4">
    <location>
        <begin position="316"/>
        <end position="335"/>
    </location>
</feature>
<protein>
    <submittedName>
        <fullName evidence="6">Molecular chaperone DnaJ</fullName>
    </submittedName>
</protein>